<evidence type="ECO:0000256" key="6">
    <source>
        <dbReference type="SAM" id="MobiDB-lite"/>
    </source>
</evidence>
<dbReference type="OrthoDB" id="3648309at2759"/>
<dbReference type="PANTHER" id="PTHR31123:SF4">
    <property type="entry name" value="PROTEIN ALCS"/>
    <property type="match status" value="1"/>
</dbReference>
<feature type="transmembrane region" description="Helical" evidence="7">
    <location>
        <begin position="63"/>
        <end position="82"/>
    </location>
</feature>
<feature type="region of interest" description="Disordered" evidence="6">
    <location>
        <begin position="1"/>
        <end position="24"/>
    </location>
</feature>
<evidence type="ECO:0000256" key="5">
    <source>
        <dbReference type="ARBA" id="ARBA00023136"/>
    </source>
</evidence>
<feature type="transmembrane region" description="Helical" evidence="7">
    <location>
        <begin position="190"/>
        <end position="211"/>
    </location>
</feature>
<comment type="similarity">
    <text evidence="2">Belongs to the acetate uptake transporter (AceTr) (TC 2.A.96) family.</text>
</comment>
<dbReference type="InterPro" id="IPR051633">
    <property type="entry name" value="AceTr"/>
</dbReference>
<dbReference type="GO" id="GO:0005886">
    <property type="term" value="C:plasma membrane"/>
    <property type="evidence" value="ECO:0007669"/>
    <property type="project" value="TreeGrafter"/>
</dbReference>
<feature type="transmembrane region" description="Helical" evidence="7">
    <location>
        <begin position="88"/>
        <end position="114"/>
    </location>
</feature>
<evidence type="ECO:0000256" key="3">
    <source>
        <dbReference type="ARBA" id="ARBA00022692"/>
    </source>
</evidence>
<evidence type="ECO:0000256" key="4">
    <source>
        <dbReference type="ARBA" id="ARBA00022989"/>
    </source>
</evidence>
<evidence type="ECO:0000313" key="8">
    <source>
        <dbReference type="EMBL" id="KAJ5081263.1"/>
    </source>
</evidence>
<proteinExistence type="inferred from homology"/>
<dbReference type="AlphaFoldDB" id="A0A9W9EG97"/>
<dbReference type="Proteomes" id="UP001149165">
    <property type="component" value="Unassembled WGS sequence"/>
</dbReference>
<reference evidence="8" key="2">
    <citation type="journal article" date="2023" name="IMA Fungus">
        <title>Comparative genomic study of the Penicillium genus elucidates a diverse pangenome and 15 lateral gene transfer events.</title>
        <authorList>
            <person name="Petersen C."/>
            <person name="Sorensen T."/>
            <person name="Nielsen M.R."/>
            <person name="Sondergaard T.E."/>
            <person name="Sorensen J.L."/>
            <person name="Fitzpatrick D.A."/>
            <person name="Frisvad J.C."/>
            <person name="Nielsen K.L."/>
        </authorList>
    </citation>
    <scope>NUCLEOTIDE SEQUENCE</scope>
    <source>
        <strain evidence="8">IBT 30069</strain>
    </source>
</reference>
<reference evidence="8" key="1">
    <citation type="submission" date="2022-11" db="EMBL/GenBank/DDBJ databases">
        <authorList>
            <person name="Petersen C."/>
        </authorList>
    </citation>
    <scope>NUCLEOTIDE SEQUENCE</scope>
    <source>
        <strain evidence="8">IBT 30069</strain>
    </source>
</reference>
<accession>A0A9W9EG97</accession>
<evidence type="ECO:0000256" key="7">
    <source>
        <dbReference type="SAM" id="Phobius"/>
    </source>
</evidence>
<keyword evidence="5 7" id="KW-0472">Membrane</keyword>
<keyword evidence="3 7" id="KW-0812">Transmembrane</keyword>
<dbReference type="EMBL" id="JAPQKH010000011">
    <property type="protein sequence ID" value="KAJ5081263.1"/>
    <property type="molecule type" value="Genomic_DNA"/>
</dbReference>
<feature type="transmembrane region" description="Helical" evidence="7">
    <location>
        <begin position="223"/>
        <end position="243"/>
    </location>
</feature>
<sequence length="289" mass="30423">MDNEIMHAASSKSSRGETGGMPPLTQVPTSVTLSAEQFEKLYLSPMMHRQPALAKNLGNPTPLGIGAFVLTATPLSCCLMGWRGAGGGGAAFTGVLILLGGLLLVLSSILEFVLGNTFSSVVFGHLGGFCLAFGASMTPAFNSAAPYSPTGTDTLAGLHSPGFVNTFAFFFLFMALLMLIYTVCATRTNLVFVLIFASLIFVFSLLAAAYWKLGLEDAVTGNRLTVGAGAALFVATMLGFYLLTAQLLDSVGFPLSLPIGDLSRVWNRRNYNGQQISDPELASAINGKL</sequence>
<dbReference type="GO" id="GO:0015123">
    <property type="term" value="F:acetate transmembrane transporter activity"/>
    <property type="evidence" value="ECO:0007669"/>
    <property type="project" value="TreeGrafter"/>
</dbReference>
<feature type="transmembrane region" description="Helical" evidence="7">
    <location>
        <begin position="162"/>
        <end position="183"/>
    </location>
</feature>
<keyword evidence="9" id="KW-1185">Reference proteome</keyword>
<name>A0A9W9EG97_9EURO</name>
<organism evidence="8 9">
    <name type="scientific">Penicillium angulare</name>
    <dbReference type="NCBI Taxonomy" id="116970"/>
    <lineage>
        <taxon>Eukaryota</taxon>
        <taxon>Fungi</taxon>
        <taxon>Dikarya</taxon>
        <taxon>Ascomycota</taxon>
        <taxon>Pezizomycotina</taxon>
        <taxon>Eurotiomycetes</taxon>
        <taxon>Eurotiomycetidae</taxon>
        <taxon>Eurotiales</taxon>
        <taxon>Aspergillaceae</taxon>
        <taxon>Penicillium</taxon>
    </lineage>
</organism>
<dbReference type="Pfam" id="PF01184">
    <property type="entry name" value="Gpr1_Fun34_YaaH"/>
    <property type="match status" value="1"/>
</dbReference>
<evidence type="ECO:0000313" key="9">
    <source>
        <dbReference type="Proteomes" id="UP001149165"/>
    </source>
</evidence>
<evidence type="ECO:0000256" key="2">
    <source>
        <dbReference type="ARBA" id="ARBA00005587"/>
    </source>
</evidence>
<evidence type="ECO:0008006" key="10">
    <source>
        <dbReference type="Google" id="ProtNLM"/>
    </source>
</evidence>
<evidence type="ECO:0000256" key="1">
    <source>
        <dbReference type="ARBA" id="ARBA00004141"/>
    </source>
</evidence>
<feature type="transmembrane region" description="Helical" evidence="7">
    <location>
        <begin position="121"/>
        <end position="142"/>
    </location>
</feature>
<keyword evidence="4 7" id="KW-1133">Transmembrane helix</keyword>
<comment type="caution">
    <text evidence="8">The sequence shown here is derived from an EMBL/GenBank/DDBJ whole genome shotgun (WGS) entry which is preliminary data.</text>
</comment>
<comment type="subcellular location">
    <subcellularLocation>
        <location evidence="1">Membrane</location>
        <topology evidence="1">Multi-pass membrane protein</topology>
    </subcellularLocation>
</comment>
<dbReference type="PANTHER" id="PTHR31123">
    <property type="entry name" value="ACCUMULATION OF DYADS PROTEIN 2-RELATED"/>
    <property type="match status" value="1"/>
</dbReference>
<protein>
    <recommendedName>
        <fullName evidence="10">GPR1/FUN34/yaaH</fullName>
    </recommendedName>
</protein>
<gene>
    <name evidence="8" type="ORF">N7456_013501</name>
</gene>
<dbReference type="InterPro" id="IPR000791">
    <property type="entry name" value="Gpr1/Fun34/SatP-like"/>
</dbReference>